<evidence type="ECO:0000313" key="3">
    <source>
        <dbReference type="EMBL" id="GBB89500.1"/>
    </source>
</evidence>
<evidence type="ECO:0000256" key="1">
    <source>
        <dbReference type="PROSITE-ProRule" id="PRU10141"/>
    </source>
</evidence>
<keyword evidence="1" id="KW-0067">ATP-binding</keyword>
<reference evidence="3 4" key="1">
    <citation type="submission" date="2017-11" db="EMBL/GenBank/DDBJ databases">
        <title>The genome of Rhizophagus clarus HR1 reveals common genetic basis of auxotrophy among arbuscular mycorrhizal fungi.</title>
        <authorList>
            <person name="Kobayashi Y."/>
        </authorList>
    </citation>
    <scope>NUCLEOTIDE SEQUENCE [LARGE SCALE GENOMIC DNA]</scope>
    <source>
        <strain evidence="3 4">HR1</strain>
    </source>
</reference>
<dbReference type="GO" id="GO:0004672">
    <property type="term" value="F:protein kinase activity"/>
    <property type="evidence" value="ECO:0007669"/>
    <property type="project" value="InterPro"/>
</dbReference>
<accession>A0A2Z6QH46</accession>
<evidence type="ECO:0000259" key="2">
    <source>
        <dbReference type="PROSITE" id="PS50011"/>
    </source>
</evidence>
<dbReference type="AlphaFoldDB" id="A0A2Z6QH46"/>
<dbReference type="InterPro" id="IPR017441">
    <property type="entry name" value="Protein_kinase_ATP_BS"/>
</dbReference>
<feature type="binding site" evidence="1">
    <location>
        <position position="54"/>
    </location>
    <ligand>
        <name>ATP</name>
        <dbReference type="ChEBI" id="CHEBI:30616"/>
    </ligand>
</feature>
<dbReference type="GO" id="GO:0005524">
    <property type="term" value="F:ATP binding"/>
    <property type="evidence" value="ECO:0007669"/>
    <property type="project" value="UniProtKB-UniRule"/>
</dbReference>
<dbReference type="Proteomes" id="UP000247702">
    <property type="component" value="Unassembled WGS sequence"/>
</dbReference>
<organism evidence="3 4">
    <name type="scientific">Rhizophagus clarus</name>
    <dbReference type="NCBI Taxonomy" id="94130"/>
    <lineage>
        <taxon>Eukaryota</taxon>
        <taxon>Fungi</taxon>
        <taxon>Fungi incertae sedis</taxon>
        <taxon>Mucoromycota</taxon>
        <taxon>Glomeromycotina</taxon>
        <taxon>Glomeromycetes</taxon>
        <taxon>Glomerales</taxon>
        <taxon>Glomeraceae</taxon>
        <taxon>Rhizophagus</taxon>
    </lineage>
</organism>
<comment type="caution">
    <text evidence="3">The sequence shown here is derived from an EMBL/GenBank/DDBJ whole genome shotgun (WGS) entry which is preliminary data.</text>
</comment>
<proteinExistence type="predicted"/>
<protein>
    <recommendedName>
        <fullName evidence="2">Protein kinase domain-containing protein</fullName>
    </recommendedName>
</protein>
<sequence>MSNNIENLETLISEGRIEYYEFSEFKNIQQIGKGSFGSVSRATWKNTTRYFALKSFNNDKQTHKEIIKESTFTKIFCGFMELQTKKMTVGTMKTYSLVLEYADGDTLNTYLNNHFNELDWNDKLHLAFQLANAIECMHGSS</sequence>
<dbReference type="PROSITE" id="PS00107">
    <property type="entry name" value="PROTEIN_KINASE_ATP"/>
    <property type="match status" value="1"/>
</dbReference>
<dbReference type="PROSITE" id="PS50011">
    <property type="entry name" value="PROTEIN_KINASE_DOM"/>
    <property type="match status" value="1"/>
</dbReference>
<dbReference type="SUPFAM" id="SSF56112">
    <property type="entry name" value="Protein kinase-like (PK-like)"/>
    <property type="match status" value="1"/>
</dbReference>
<keyword evidence="1" id="KW-0547">Nucleotide-binding</keyword>
<name>A0A2Z6QH46_9GLOM</name>
<dbReference type="InterPro" id="IPR000719">
    <property type="entry name" value="Prot_kinase_dom"/>
</dbReference>
<dbReference type="Gene3D" id="1.10.510.10">
    <property type="entry name" value="Transferase(Phosphotransferase) domain 1"/>
    <property type="match status" value="1"/>
</dbReference>
<gene>
    <name evidence="3" type="ORF">RclHR1_01620012</name>
</gene>
<dbReference type="InterPro" id="IPR011009">
    <property type="entry name" value="Kinase-like_dom_sf"/>
</dbReference>
<feature type="domain" description="Protein kinase" evidence="2">
    <location>
        <begin position="25"/>
        <end position="141"/>
    </location>
</feature>
<keyword evidence="4" id="KW-1185">Reference proteome</keyword>
<evidence type="ECO:0000313" key="4">
    <source>
        <dbReference type="Proteomes" id="UP000247702"/>
    </source>
</evidence>
<dbReference type="EMBL" id="BEXD01000691">
    <property type="protein sequence ID" value="GBB89500.1"/>
    <property type="molecule type" value="Genomic_DNA"/>
</dbReference>
<dbReference type="STRING" id="94130.A0A2Z6QH46"/>
<dbReference type="Pfam" id="PF00069">
    <property type="entry name" value="Pkinase"/>
    <property type="match status" value="1"/>
</dbReference>